<organism evidence="3 4">
    <name type="scientific">Reticulomyxa filosa</name>
    <dbReference type="NCBI Taxonomy" id="46433"/>
    <lineage>
        <taxon>Eukaryota</taxon>
        <taxon>Sar</taxon>
        <taxon>Rhizaria</taxon>
        <taxon>Retaria</taxon>
        <taxon>Foraminifera</taxon>
        <taxon>Monothalamids</taxon>
        <taxon>Reticulomyxidae</taxon>
        <taxon>Reticulomyxa</taxon>
    </lineage>
</organism>
<dbReference type="InterPro" id="IPR029063">
    <property type="entry name" value="SAM-dependent_MTases_sf"/>
</dbReference>
<dbReference type="PANTHER" id="PTHR43619">
    <property type="entry name" value="S-ADENOSYL-L-METHIONINE-DEPENDENT METHYLTRANSFERASE YKTD-RELATED"/>
    <property type="match status" value="1"/>
</dbReference>
<evidence type="ECO:0000256" key="1">
    <source>
        <dbReference type="ARBA" id="ARBA00022603"/>
    </source>
</evidence>
<name>X6P660_RETFI</name>
<dbReference type="Gene3D" id="3.40.50.150">
    <property type="entry name" value="Vaccinia Virus protein VP39"/>
    <property type="match status" value="1"/>
</dbReference>
<dbReference type="Pfam" id="PF04072">
    <property type="entry name" value="LCM"/>
    <property type="match status" value="1"/>
</dbReference>
<proteinExistence type="predicted"/>
<dbReference type="EMBL" id="ASPP01003200">
    <property type="protein sequence ID" value="ETO33681.1"/>
    <property type="molecule type" value="Genomic_DNA"/>
</dbReference>
<comment type="caution">
    <text evidence="3">The sequence shown here is derived from an EMBL/GenBank/DDBJ whole genome shotgun (WGS) entry which is preliminary data.</text>
</comment>
<reference evidence="3 4" key="1">
    <citation type="journal article" date="2013" name="Curr. Biol.">
        <title>The Genome of the Foraminiferan Reticulomyxa filosa.</title>
        <authorList>
            <person name="Glockner G."/>
            <person name="Hulsmann N."/>
            <person name="Schleicher M."/>
            <person name="Noegel A.A."/>
            <person name="Eichinger L."/>
            <person name="Gallinger C."/>
            <person name="Pawlowski J."/>
            <person name="Sierra R."/>
            <person name="Euteneuer U."/>
            <person name="Pillet L."/>
            <person name="Moustafa A."/>
            <person name="Platzer M."/>
            <person name="Groth M."/>
            <person name="Szafranski K."/>
            <person name="Schliwa M."/>
        </authorList>
    </citation>
    <scope>NUCLEOTIDE SEQUENCE [LARGE SCALE GENOMIC DNA]</scope>
</reference>
<dbReference type="SUPFAM" id="SSF53335">
    <property type="entry name" value="S-adenosyl-L-methionine-dependent methyltransferases"/>
    <property type="match status" value="1"/>
</dbReference>
<keyword evidence="1" id="KW-0489">Methyltransferase</keyword>
<accession>X6P660</accession>
<dbReference type="GO" id="GO:0032259">
    <property type="term" value="P:methylation"/>
    <property type="evidence" value="ECO:0007669"/>
    <property type="project" value="UniProtKB-KW"/>
</dbReference>
<dbReference type="GO" id="GO:0008168">
    <property type="term" value="F:methyltransferase activity"/>
    <property type="evidence" value="ECO:0007669"/>
    <property type="project" value="UniProtKB-KW"/>
</dbReference>
<keyword evidence="4" id="KW-1185">Reference proteome</keyword>
<protein>
    <recommendedName>
        <fullName evidence="5">Leucine carboxyl methyltransferase</fullName>
    </recommendedName>
</protein>
<dbReference type="InterPro" id="IPR007213">
    <property type="entry name" value="Ppm1/Ppm2/Tcmp"/>
</dbReference>
<dbReference type="AlphaFoldDB" id="X6P660"/>
<dbReference type="Proteomes" id="UP000023152">
    <property type="component" value="Unassembled WGS sequence"/>
</dbReference>
<gene>
    <name evidence="3" type="ORF">RFI_03419</name>
</gene>
<keyword evidence="2" id="KW-0808">Transferase</keyword>
<evidence type="ECO:0000256" key="2">
    <source>
        <dbReference type="ARBA" id="ARBA00022679"/>
    </source>
</evidence>
<dbReference type="PANTHER" id="PTHR43619:SF2">
    <property type="entry name" value="S-ADENOSYL-L-METHIONINE-DEPENDENT METHYLTRANSFERASES SUPERFAMILY PROTEIN"/>
    <property type="match status" value="1"/>
</dbReference>
<evidence type="ECO:0008006" key="5">
    <source>
        <dbReference type="Google" id="ProtNLM"/>
    </source>
</evidence>
<evidence type="ECO:0000313" key="3">
    <source>
        <dbReference type="EMBL" id="ETO33681.1"/>
    </source>
</evidence>
<evidence type="ECO:0000313" key="4">
    <source>
        <dbReference type="Proteomes" id="UP000023152"/>
    </source>
</evidence>
<sequence>MCAGSGEKRTPLGVNMVRYHLSFYPNDVGINDCLAGMFLPYFIRVVHTQPYLRWLFSAFMSTTKWQEAAMVMAPRWQFFDDLLKNSVEKDDIRQIILLGGGYSTQILRNSKLLERNKVTVFHIDLPKLTESYISTVNSFLLGINNASESSDTLSDICPLDNINIPKTSHDIAIEYWKNYVKFISGDLNTDWESKVVPELLGLGLNINTEKILIIFEAVAQYLQPQANEKIFEFIAQKCPKGSKIGWTSFTRDSTTGKTRADILKNIGEPVLFSLDSQTQVEEWHKRFRLSIKECITSADLIMQRLNKYFLKNHEKKIESHTRYIIAEKLDIPTV</sequence>